<gene>
    <name evidence="2" type="ORF">YM304_34600</name>
</gene>
<protein>
    <submittedName>
        <fullName evidence="2">Uncharacterized protein</fullName>
    </submittedName>
</protein>
<organism evidence="2 3">
    <name type="scientific">Ilumatobacter coccineus (strain NBRC 103263 / KCTC 29153 / YM16-304)</name>
    <dbReference type="NCBI Taxonomy" id="1313172"/>
    <lineage>
        <taxon>Bacteria</taxon>
        <taxon>Bacillati</taxon>
        <taxon>Actinomycetota</taxon>
        <taxon>Acidimicrobiia</taxon>
        <taxon>Acidimicrobiales</taxon>
        <taxon>Ilumatobacteraceae</taxon>
        <taxon>Ilumatobacter</taxon>
    </lineage>
</organism>
<evidence type="ECO:0000256" key="1">
    <source>
        <dbReference type="SAM" id="MobiDB-lite"/>
    </source>
</evidence>
<dbReference type="EMBL" id="AP012057">
    <property type="protein sequence ID" value="BAN03774.1"/>
    <property type="molecule type" value="Genomic_DNA"/>
</dbReference>
<reference evidence="2 3" key="1">
    <citation type="journal article" date="2013" name="Int. J. Syst. Evol. Microbiol.">
        <title>Ilumatobacter nonamiense sp. nov. and Ilumatobacter coccineum sp. nov., isolated from seashore sand.</title>
        <authorList>
            <person name="Matsumoto A."/>
            <person name="Kasai H."/>
            <person name="Matsuo Y."/>
            <person name="Shizuri Y."/>
            <person name="Ichikawa N."/>
            <person name="Fujita N."/>
            <person name="Omura S."/>
            <person name="Takahashi Y."/>
        </authorList>
    </citation>
    <scope>NUCLEOTIDE SEQUENCE [LARGE SCALE GENOMIC DNA]</scope>
    <source>
        <strain evidence="3">NBRC 103263 / KCTC 29153 / YM16-304</strain>
    </source>
</reference>
<evidence type="ECO:0000313" key="3">
    <source>
        <dbReference type="Proteomes" id="UP000011863"/>
    </source>
</evidence>
<proteinExistence type="predicted"/>
<dbReference type="Proteomes" id="UP000011863">
    <property type="component" value="Chromosome"/>
</dbReference>
<keyword evidence="3" id="KW-1185">Reference proteome</keyword>
<accession>A0A6C7E7Y8</accession>
<dbReference type="KEGG" id="aym:YM304_34600"/>
<evidence type="ECO:0000313" key="2">
    <source>
        <dbReference type="EMBL" id="BAN03774.1"/>
    </source>
</evidence>
<dbReference type="AlphaFoldDB" id="A0A6C7E7Y8"/>
<feature type="region of interest" description="Disordered" evidence="1">
    <location>
        <begin position="1"/>
        <end position="20"/>
    </location>
</feature>
<sequence>MLASRQRGAARPRRTLPLPDQPCPTVLAGASALRSGVFRRISGSCIRGSIILFRPLRGFYGVS</sequence>
<name>A0A6C7E7Y8_ILUCY</name>